<accession>A0A1R2BV36</accession>
<dbReference type="CDD" id="cd20507">
    <property type="entry name" value="CYCLIN_CCNB1-like_rpt1"/>
    <property type="match status" value="1"/>
</dbReference>
<feature type="domain" description="Cyclin C-terminal" evidence="6">
    <location>
        <begin position="187"/>
        <end position="301"/>
    </location>
</feature>
<evidence type="ECO:0000256" key="1">
    <source>
        <dbReference type="ARBA" id="ARBA00022618"/>
    </source>
</evidence>
<dbReference type="PANTHER" id="PTHR10177">
    <property type="entry name" value="CYCLINS"/>
    <property type="match status" value="1"/>
</dbReference>
<dbReference type="GO" id="GO:0051301">
    <property type="term" value="P:cell division"/>
    <property type="evidence" value="ECO:0007669"/>
    <property type="project" value="UniProtKB-KW"/>
</dbReference>
<dbReference type="Gene3D" id="1.10.472.10">
    <property type="entry name" value="Cyclin-like"/>
    <property type="match status" value="2"/>
</dbReference>
<evidence type="ECO:0000256" key="3">
    <source>
        <dbReference type="ARBA" id="ARBA00023306"/>
    </source>
</evidence>
<dbReference type="Proteomes" id="UP000187209">
    <property type="component" value="Unassembled WGS sequence"/>
</dbReference>
<dbReference type="PIRSF" id="PIRSF001771">
    <property type="entry name" value="Cyclin_A_B_D_E"/>
    <property type="match status" value="1"/>
</dbReference>
<dbReference type="InterPro" id="IPR039361">
    <property type="entry name" value="Cyclin"/>
</dbReference>
<proteinExistence type="inferred from homology"/>
<dbReference type="Pfam" id="PF02984">
    <property type="entry name" value="Cyclin_C"/>
    <property type="match status" value="1"/>
</dbReference>
<keyword evidence="2 4" id="KW-0195">Cyclin</keyword>
<feature type="domain" description="Cyclin-like" evidence="5">
    <location>
        <begin position="191"/>
        <end position="270"/>
    </location>
</feature>
<evidence type="ECO:0000313" key="8">
    <source>
        <dbReference type="Proteomes" id="UP000187209"/>
    </source>
</evidence>
<dbReference type="PROSITE" id="PS00292">
    <property type="entry name" value="CYCLINS"/>
    <property type="match status" value="1"/>
</dbReference>
<feature type="domain" description="Cyclin-like" evidence="5">
    <location>
        <begin position="94"/>
        <end position="178"/>
    </location>
</feature>
<protein>
    <submittedName>
        <fullName evidence="7">Uncharacterized protein</fullName>
    </submittedName>
</protein>
<dbReference type="OrthoDB" id="5590282at2759"/>
<name>A0A1R2BV36_9CILI</name>
<organism evidence="7 8">
    <name type="scientific">Stentor coeruleus</name>
    <dbReference type="NCBI Taxonomy" id="5963"/>
    <lineage>
        <taxon>Eukaryota</taxon>
        <taxon>Sar</taxon>
        <taxon>Alveolata</taxon>
        <taxon>Ciliophora</taxon>
        <taxon>Postciliodesmatophora</taxon>
        <taxon>Heterotrichea</taxon>
        <taxon>Heterotrichida</taxon>
        <taxon>Stentoridae</taxon>
        <taxon>Stentor</taxon>
    </lineage>
</organism>
<dbReference type="InterPro" id="IPR046965">
    <property type="entry name" value="Cyclin_A/B-like"/>
</dbReference>
<keyword evidence="3" id="KW-0131">Cell cycle</keyword>
<dbReference type="FunFam" id="1.10.472.10:FF:000001">
    <property type="entry name" value="G2/mitotic-specific cyclin"/>
    <property type="match status" value="1"/>
</dbReference>
<evidence type="ECO:0000259" key="6">
    <source>
        <dbReference type="SMART" id="SM01332"/>
    </source>
</evidence>
<dbReference type="GO" id="GO:0044772">
    <property type="term" value="P:mitotic cell cycle phase transition"/>
    <property type="evidence" value="ECO:0007669"/>
    <property type="project" value="InterPro"/>
</dbReference>
<dbReference type="InterPro" id="IPR036915">
    <property type="entry name" value="Cyclin-like_sf"/>
</dbReference>
<dbReference type="AlphaFoldDB" id="A0A1R2BV36"/>
<evidence type="ECO:0000256" key="4">
    <source>
        <dbReference type="RuleBase" id="RU000383"/>
    </source>
</evidence>
<dbReference type="SMART" id="SM01332">
    <property type="entry name" value="Cyclin_C"/>
    <property type="match status" value="1"/>
</dbReference>
<keyword evidence="1" id="KW-0132">Cell division</keyword>
<dbReference type="InterPro" id="IPR048258">
    <property type="entry name" value="Cyclins_cyclin-box"/>
</dbReference>
<evidence type="ECO:0000313" key="7">
    <source>
        <dbReference type="EMBL" id="OMJ80689.1"/>
    </source>
</evidence>
<dbReference type="InterPro" id="IPR004367">
    <property type="entry name" value="Cyclin_C-dom"/>
</dbReference>
<keyword evidence="8" id="KW-1185">Reference proteome</keyword>
<dbReference type="EMBL" id="MPUH01000412">
    <property type="protein sequence ID" value="OMJ80689.1"/>
    <property type="molecule type" value="Genomic_DNA"/>
</dbReference>
<evidence type="ECO:0000256" key="2">
    <source>
        <dbReference type="ARBA" id="ARBA00023127"/>
    </source>
</evidence>
<dbReference type="InterPro" id="IPR006671">
    <property type="entry name" value="Cyclin_N"/>
</dbReference>
<reference evidence="7 8" key="1">
    <citation type="submission" date="2016-11" db="EMBL/GenBank/DDBJ databases">
        <title>The macronuclear genome of Stentor coeruleus: a giant cell with tiny introns.</title>
        <authorList>
            <person name="Slabodnick M."/>
            <person name="Ruby J.G."/>
            <person name="Reiff S.B."/>
            <person name="Swart E.C."/>
            <person name="Gosai S."/>
            <person name="Prabakaran S."/>
            <person name="Witkowska E."/>
            <person name="Larue G.E."/>
            <person name="Fisher S."/>
            <person name="Freeman R.M."/>
            <person name="Gunawardena J."/>
            <person name="Chu W."/>
            <person name="Stover N.A."/>
            <person name="Gregory B.D."/>
            <person name="Nowacki M."/>
            <person name="Derisi J."/>
            <person name="Roy S.W."/>
            <person name="Marshall W.F."/>
            <person name="Sood P."/>
        </authorList>
    </citation>
    <scope>NUCLEOTIDE SEQUENCE [LARGE SCALE GENOMIC DNA]</scope>
    <source>
        <strain evidence="7">WM001</strain>
    </source>
</reference>
<evidence type="ECO:0000259" key="5">
    <source>
        <dbReference type="SMART" id="SM00385"/>
    </source>
</evidence>
<dbReference type="GO" id="GO:0016538">
    <property type="term" value="F:cyclin-dependent protein serine/threonine kinase regulator activity"/>
    <property type="evidence" value="ECO:0007669"/>
    <property type="project" value="InterPro"/>
</dbReference>
<dbReference type="SMART" id="SM00385">
    <property type="entry name" value="CYCLIN"/>
    <property type="match status" value="2"/>
</dbReference>
<gene>
    <name evidence="7" type="ORF">SteCoe_18985</name>
</gene>
<sequence length="302" mass="35293">MNIRVLALENNENCAPRIKNSHSSRRRAFGTNITNVAFPSKAEIQDSKDPSYLGEYANDIYNYLHQTETIYLPRPGYMSIQETINEKMRSILIDWLVEVHHKFKLVEETLFLTVNIVDRYLEKTQVIRENLQLVGVSSMLIACKYEEIYAPEIKDFIYITDSAYTAEKVLETENNILRCLCFNLTTPSTFRFLQRYARVCEIDEYSFNFARYLIELALVEYKFLKYKPSNIAASAMYLTQKILKNCSRSLSEQTTNTDAEIRVCAKDLAIVLQRAENFTLQAVRKKFMHQKYFEVAKLQVKI</sequence>
<comment type="similarity">
    <text evidence="4">Belongs to the cyclin family.</text>
</comment>
<dbReference type="InterPro" id="IPR013763">
    <property type="entry name" value="Cyclin-like_dom"/>
</dbReference>
<dbReference type="SUPFAM" id="SSF47954">
    <property type="entry name" value="Cyclin-like"/>
    <property type="match status" value="2"/>
</dbReference>
<comment type="caution">
    <text evidence="7">The sequence shown here is derived from an EMBL/GenBank/DDBJ whole genome shotgun (WGS) entry which is preliminary data.</text>
</comment>
<dbReference type="Pfam" id="PF00134">
    <property type="entry name" value="Cyclin_N"/>
    <property type="match status" value="1"/>
</dbReference>